<protein>
    <submittedName>
        <fullName evidence="3">Mutt, mutator mutT protein</fullName>
    </submittedName>
</protein>
<dbReference type="PANTHER" id="PTHR21340">
    <property type="entry name" value="DIADENOSINE 5,5-P1,P4-TETRAPHOSPHATE PYROPHOSPHOHYDROLASE MUTT"/>
    <property type="match status" value="1"/>
</dbReference>
<reference evidence="3" key="1">
    <citation type="submission" date="2020-04" db="EMBL/GenBank/DDBJ databases">
        <authorList>
            <person name="Chiriac C."/>
            <person name="Salcher M."/>
            <person name="Ghai R."/>
            <person name="Kavagutti S V."/>
        </authorList>
    </citation>
    <scope>NUCLEOTIDE SEQUENCE</scope>
</reference>
<dbReference type="InterPro" id="IPR015797">
    <property type="entry name" value="NUDIX_hydrolase-like_dom_sf"/>
</dbReference>
<dbReference type="InterPro" id="IPR020476">
    <property type="entry name" value="Nudix_hydrolase"/>
</dbReference>
<dbReference type="GO" id="GO:0006167">
    <property type="term" value="P:AMP biosynthetic process"/>
    <property type="evidence" value="ECO:0007669"/>
    <property type="project" value="TreeGrafter"/>
</dbReference>
<evidence type="ECO:0000256" key="1">
    <source>
        <dbReference type="ARBA" id="ARBA00022801"/>
    </source>
</evidence>
<name>A0A6J5KK38_9CAUD</name>
<dbReference type="PANTHER" id="PTHR21340:SF0">
    <property type="entry name" value="BIS(5'-NUCLEOSYL)-TETRAPHOSPHATASE [ASYMMETRICAL]"/>
    <property type="match status" value="1"/>
</dbReference>
<dbReference type="GO" id="GO:0004081">
    <property type="term" value="F:bis(5'-nucleosyl)-tetraphosphatase (asymmetrical) activity"/>
    <property type="evidence" value="ECO:0007669"/>
    <property type="project" value="TreeGrafter"/>
</dbReference>
<keyword evidence="1" id="KW-0378">Hydrolase</keyword>
<evidence type="ECO:0000259" key="2">
    <source>
        <dbReference type="PROSITE" id="PS51462"/>
    </source>
</evidence>
<evidence type="ECO:0000313" key="3">
    <source>
        <dbReference type="EMBL" id="CAB4122558.1"/>
    </source>
</evidence>
<dbReference type="SUPFAM" id="SSF55811">
    <property type="entry name" value="Nudix"/>
    <property type="match status" value="1"/>
</dbReference>
<dbReference type="EMBL" id="LR796167">
    <property type="protein sequence ID" value="CAB4122558.1"/>
    <property type="molecule type" value="Genomic_DNA"/>
</dbReference>
<organism evidence="3">
    <name type="scientific">uncultured Caudovirales phage</name>
    <dbReference type="NCBI Taxonomy" id="2100421"/>
    <lineage>
        <taxon>Viruses</taxon>
        <taxon>Duplodnaviria</taxon>
        <taxon>Heunggongvirae</taxon>
        <taxon>Uroviricota</taxon>
        <taxon>Caudoviricetes</taxon>
        <taxon>Peduoviridae</taxon>
        <taxon>Maltschvirus</taxon>
        <taxon>Maltschvirus maltsch</taxon>
    </lineage>
</organism>
<sequence>MTKKTLSAGVVITDGSQLLVCHVTGAKHWDLPKGKVDPGENELQAAVRELQEETSMIVEPGKLEPLGQFPYKKTKDLSLWLYRVEKMPDPRTLVCRSTFDSGKGVMRTEMDGFACVAWSRVEEYVVPDMLVVLKKVYDTITQPA</sequence>
<accession>A0A6J5KK38</accession>
<dbReference type="Pfam" id="PF00293">
    <property type="entry name" value="NUDIX"/>
    <property type="match status" value="1"/>
</dbReference>
<gene>
    <name evidence="3" type="ORF">UFOVP29_36</name>
</gene>
<dbReference type="InterPro" id="IPR051325">
    <property type="entry name" value="Nudix_hydrolase_domain"/>
</dbReference>
<dbReference type="PRINTS" id="PR00502">
    <property type="entry name" value="NUDIXFAMILY"/>
</dbReference>
<dbReference type="PROSITE" id="PS51462">
    <property type="entry name" value="NUDIX"/>
    <property type="match status" value="1"/>
</dbReference>
<proteinExistence type="predicted"/>
<dbReference type="GO" id="GO:0006754">
    <property type="term" value="P:ATP biosynthetic process"/>
    <property type="evidence" value="ECO:0007669"/>
    <property type="project" value="TreeGrafter"/>
</dbReference>
<dbReference type="Gene3D" id="3.90.79.10">
    <property type="entry name" value="Nucleoside Triphosphate Pyrophosphohydrolase"/>
    <property type="match status" value="1"/>
</dbReference>
<feature type="domain" description="Nudix hydrolase" evidence="2">
    <location>
        <begin position="3"/>
        <end position="144"/>
    </location>
</feature>
<dbReference type="InterPro" id="IPR000086">
    <property type="entry name" value="NUDIX_hydrolase_dom"/>
</dbReference>